<dbReference type="Gene3D" id="3.40.630.10">
    <property type="entry name" value="Zn peptidases"/>
    <property type="match status" value="1"/>
</dbReference>
<dbReference type="GO" id="GO:0010179">
    <property type="term" value="F:IAA-Ala conjugate hydrolase activity"/>
    <property type="evidence" value="ECO:0007669"/>
    <property type="project" value="TreeGrafter"/>
</dbReference>
<dbReference type="GO" id="GO:0005783">
    <property type="term" value="C:endoplasmic reticulum"/>
    <property type="evidence" value="ECO:0007669"/>
    <property type="project" value="TreeGrafter"/>
</dbReference>
<dbReference type="Pfam" id="PF01546">
    <property type="entry name" value="Peptidase_M20"/>
    <property type="match status" value="1"/>
</dbReference>
<organism evidence="1 2">
    <name type="scientific">Brassica cretica</name>
    <name type="common">Mustard</name>
    <dbReference type="NCBI Taxonomy" id="69181"/>
    <lineage>
        <taxon>Eukaryota</taxon>
        <taxon>Viridiplantae</taxon>
        <taxon>Streptophyta</taxon>
        <taxon>Embryophyta</taxon>
        <taxon>Tracheophyta</taxon>
        <taxon>Spermatophyta</taxon>
        <taxon>Magnoliopsida</taxon>
        <taxon>eudicotyledons</taxon>
        <taxon>Gunneridae</taxon>
        <taxon>Pentapetalae</taxon>
        <taxon>rosids</taxon>
        <taxon>malvids</taxon>
        <taxon>Brassicales</taxon>
        <taxon>Brassicaceae</taxon>
        <taxon>Brassiceae</taxon>
        <taxon>Brassica</taxon>
    </lineage>
</organism>
<comment type="caution">
    <text evidence="1">The sequence shown here is derived from an EMBL/GenBank/DDBJ whole genome shotgun (WGS) entry which is preliminary data.</text>
</comment>
<dbReference type="InterPro" id="IPR002933">
    <property type="entry name" value="Peptidase_M20"/>
</dbReference>
<dbReference type="AlphaFoldDB" id="A0A8S9NJR2"/>
<dbReference type="GO" id="GO:0009850">
    <property type="term" value="P:auxin metabolic process"/>
    <property type="evidence" value="ECO:0007669"/>
    <property type="project" value="TreeGrafter"/>
</dbReference>
<sequence>MPHWIRRIPIKPKDQTGLLKLAKPILFMESLQPTPLASTQTYSWKPGDHLKHPEDVQEALSCTRTQEIRRISLPINLPYLAASTLNALKEFLQLFIQDQQPYSSSRQLRDISGRLLDRGYIQKLSRYKIIQDSLLKAQIKLMASSHGAIKAFSAKTFISIYLFPLVNFRLIITCIPSYRPSDHIFGRSIELPSTILPSLISSLQHVEWEHKRKLDGKMHACGHDSHVAMLLGAAKLLQEHRHVLQGTVVLIFQPAEEDD</sequence>
<dbReference type="SUPFAM" id="SSF53187">
    <property type="entry name" value="Zn-dependent exopeptidases"/>
    <property type="match status" value="1"/>
</dbReference>
<dbReference type="Proteomes" id="UP000712600">
    <property type="component" value="Unassembled WGS sequence"/>
</dbReference>
<evidence type="ECO:0008006" key="3">
    <source>
        <dbReference type="Google" id="ProtNLM"/>
    </source>
</evidence>
<dbReference type="PANTHER" id="PTHR11014">
    <property type="entry name" value="PEPTIDASE M20 FAMILY MEMBER"/>
    <property type="match status" value="1"/>
</dbReference>
<protein>
    <recommendedName>
        <fullName evidence="3">Peptidase M20 dimerisation domain-containing protein</fullName>
    </recommendedName>
</protein>
<proteinExistence type="predicted"/>
<name>A0A8S9NJR2_BRACR</name>
<accession>A0A8S9NJR2</accession>
<reference evidence="1" key="1">
    <citation type="submission" date="2019-12" db="EMBL/GenBank/DDBJ databases">
        <title>Genome sequencing and annotation of Brassica cretica.</title>
        <authorList>
            <person name="Studholme D.J."/>
            <person name="Sarris P."/>
        </authorList>
    </citation>
    <scope>NUCLEOTIDE SEQUENCE</scope>
    <source>
        <strain evidence="1">PFS-109/04</strain>
        <tissue evidence="1">Leaf</tissue>
    </source>
</reference>
<gene>
    <name evidence="1" type="ORF">F2Q69_00045542</name>
</gene>
<evidence type="ECO:0000313" key="2">
    <source>
        <dbReference type="Proteomes" id="UP000712600"/>
    </source>
</evidence>
<dbReference type="PANTHER" id="PTHR11014:SF119">
    <property type="entry name" value="IAA-AMINO ACID HYDROLASE ILR1-LIKE 1"/>
    <property type="match status" value="1"/>
</dbReference>
<dbReference type="EMBL" id="QGKX02001621">
    <property type="protein sequence ID" value="KAF3504980.1"/>
    <property type="molecule type" value="Genomic_DNA"/>
</dbReference>
<dbReference type="InterPro" id="IPR017439">
    <property type="entry name" value="Amidohydrolase"/>
</dbReference>
<evidence type="ECO:0000313" key="1">
    <source>
        <dbReference type="EMBL" id="KAF3504980.1"/>
    </source>
</evidence>